<dbReference type="EMBL" id="FXUL01000003">
    <property type="protein sequence ID" value="SMP52074.1"/>
    <property type="molecule type" value="Genomic_DNA"/>
</dbReference>
<accession>A0ABY1PY66</accession>
<gene>
    <name evidence="3" type="ORF">SAMN06295970_10387</name>
</gene>
<protein>
    <submittedName>
        <fullName evidence="3">Uncharacterized conserved protein, DUF305 family</fullName>
    </submittedName>
</protein>
<evidence type="ECO:0000313" key="4">
    <source>
        <dbReference type="Proteomes" id="UP001158049"/>
    </source>
</evidence>
<organism evidence="3 4">
    <name type="scientific">Noviherbaspirillum suwonense</name>
    <dbReference type="NCBI Taxonomy" id="1224511"/>
    <lineage>
        <taxon>Bacteria</taxon>
        <taxon>Pseudomonadati</taxon>
        <taxon>Pseudomonadota</taxon>
        <taxon>Betaproteobacteria</taxon>
        <taxon>Burkholderiales</taxon>
        <taxon>Oxalobacteraceae</taxon>
        <taxon>Noviherbaspirillum</taxon>
    </lineage>
</organism>
<keyword evidence="4" id="KW-1185">Reference proteome</keyword>
<dbReference type="PANTHER" id="PTHR36933:SF1">
    <property type="entry name" value="SLL0788 PROTEIN"/>
    <property type="match status" value="1"/>
</dbReference>
<proteinExistence type="predicted"/>
<dbReference type="InterPro" id="IPR012347">
    <property type="entry name" value="Ferritin-like"/>
</dbReference>
<feature type="domain" description="DUF305" evidence="2">
    <location>
        <begin position="49"/>
        <end position="190"/>
    </location>
</feature>
<feature type="signal peptide" evidence="1">
    <location>
        <begin position="1"/>
        <end position="22"/>
    </location>
</feature>
<evidence type="ECO:0000259" key="2">
    <source>
        <dbReference type="Pfam" id="PF03713"/>
    </source>
</evidence>
<evidence type="ECO:0000313" key="3">
    <source>
        <dbReference type="EMBL" id="SMP52074.1"/>
    </source>
</evidence>
<dbReference type="RefSeq" id="WP_283441365.1">
    <property type="nucleotide sequence ID" value="NZ_FXUL01000003.1"/>
</dbReference>
<dbReference type="Gene3D" id="1.20.1260.10">
    <property type="match status" value="1"/>
</dbReference>
<feature type="chain" id="PRO_5047074993" evidence="1">
    <location>
        <begin position="23"/>
        <end position="199"/>
    </location>
</feature>
<dbReference type="Proteomes" id="UP001158049">
    <property type="component" value="Unassembled WGS sequence"/>
</dbReference>
<comment type="caution">
    <text evidence="3">The sequence shown here is derived from an EMBL/GenBank/DDBJ whole genome shotgun (WGS) entry which is preliminary data.</text>
</comment>
<dbReference type="InterPro" id="IPR005183">
    <property type="entry name" value="DUF305_CopM-like"/>
</dbReference>
<reference evidence="3 4" key="1">
    <citation type="submission" date="2017-05" db="EMBL/GenBank/DDBJ databases">
        <authorList>
            <person name="Varghese N."/>
            <person name="Submissions S."/>
        </authorList>
    </citation>
    <scope>NUCLEOTIDE SEQUENCE [LARGE SCALE GENOMIC DNA]</scope>
    <source>
        <strain evidence="3 4">DSM 26001</strain>
    </source>
</reference>
<keyword evidence="1" id="KW-0732">Signal</keyword>
<evidence type="ECO:0000256" key="1">
    <source>
        <dbReference type="SAM" id="SignalP"/>
    </source>
</evidence>
<sequence>MSIFKSTAIAVLACTLGAPALAQDAKSHAGVHDHHAMTSSPNAAKAPYDHQFLDTMSAHHQGAMHMAQLVEERSAHDELKQMAKKMIGDQEKDIQQLQDWKKQWYAGKGDAINMKMPGMESMKGMSMSKLAASKGEQFDAMFLDMMPKHHAGGIKMAKDALKKAKHQEIKDFSQKAIDSQTEEIAQMEKWKKDWKLAGK</sequence>
<name>A0ABY1PY66_9BURK</name>
<dbReference type="PANTHER" id="PTHR36933">
    <property type="entry name" value="SLL0788 PROTEIN"/>
    <property type="match status" value="1"/>
</dbReference>
<dbReference type="Pfam" id="PF03713">
    <property type="entry name" value="DUF305"/>
    <property type="match status" value="1"/>
</dbReference>